<evidence type="ECO:0000313" key="2">
    <source>
        <dbReference type="EMBL" id="GIL63635.1"/>
    </source>
</evidence>
<name>A0A8J4BLI5_9CHLO</name>
<dbReference type="AlphaFoldDB" id="A0A8J4BLI5"/>
<evidence type="ECO:0000313" key="3">
    <source>
        <dbReference type="Proteomes" id="UP000747399"/>
    </source>
</evidence>
<reference evidence="2" key="1">
    <citation type="journal article" date="2021" name="Proc. Natl. Acad. Sci. U.S.A.">
        <title>Three genomes in the algal genus Volvox reveal the fate of a haploid sex-determining region after a transition to homothallism.</title>
        <authorList>
            <person name="Yamamoto K."/>
            <person name="Hamaji T."/>
            <person name="Kawai-Toyooka H."/>
            <person name="Matsuzaki R."/>
            <person name="Takahashi F."/>
            <person name="Nishimura Y."/>
            <person name="Kawachi M."/>
            <person name="Noguchi H."/>
            <person name="Minakuchi Y."/>
            <person name="Umen J.G."/>
            <person name="Toyoda A."/>
            <person name="Nozaki H."/>
        </authorList>
    </citation>
    <scope>NUCLEOTIDE SEQUENCE</scope>
    <source>
        <strain evidence="2">NIES-3780</strain>
    </source>
</reference>
<gene>
    <name evidence="2" type="ORF">Vafri_17670</name>
</gene>
<dbReference type="EMBL" id="BNCO01000059">
    <property type="protein sequence ID" value="GIL63635.1"/>
    <property type="molecule type" value="Genomic_DNA"/>
</dbReference>
<protein>
    <submittedName>
        <fullName evidence="2">Uncharacterized protein</fullName>
    </submittedName>
</protein>
<sequence length="227" mass="23652">MGKVEVPSEVAFARHGAADMGRPRIPPCRTDHTWSDSFLPQPAADAMPATSCSTSRIMDSRMAGRRTVIVVCANELVSEPTRGVYGGSGSPSEVPSLERSSAGIPARPANSSAASTVVVAVVGSGAVLERMSFIRPDVHVGAVRTDGCERGGRQLRRHKAGTGKVEGDTKADRLGELPEDPACRTFVHRLSVPDLNAAAANPGGPVTRIGAVEPCFTATNARLLGSN</sequence>
<evidence type="ECO:0000256" key="1">
    <source>
        <dbReference type="SAM" id="MobiDB-lite"/>
    </source>
</evidence>
<feature type="region of interest" description="Disordered" evidence="1">
    <location>
        <begin position="81"/>
        <end position="110"/>
    </location>
</feature>
<comment type="caution">
    <text evidence="2">The sequence shown here is derived from an EMBL/GenBank/DDBJ whole genome shotgun (WGS) entry which is preliminary data.</text>
</comment>
<proteinExistence type="predicted"/>
<accession>A0A8J4BLI5</accession>
<organism evidence="2 3">
    <name type="scientific">Volvox africanus</name>
    <dbReference type="NCBI Taxonomy" id="51714"/>
    <lineage>
        <taxon>Eukaryota</taxon>
        <taxon>Viridiplantae</taxon>
        <taxon>Chlorophyta</taxon>
        <taxon>core chlorophytes</taxon>
        <taxon>Chlorophyceae</taxon>
        <taxon>CS clade</taxon>
        <taxon>Chlamydomonadales</taxon>
        <taxon>Volvocaceae</taxon>
        <taxon>Volvox</taxon>
    </lineage>
</organism>
<keyword evidence="3" id="KW-1185">Reference proteome</keyword>
<dbReference type="Proteomes" id="UP000747399">
    <property type="component" value="Unassembled WGS sequence"/>
</dbReference>